<gene>
    <name evidence="1" type="ORF">UFOVP81_37</name>
</gene>
<reference evidence="1" key="1">
    <citation type="submission" date="2020-04" db="EMBL/GenBank/DDBJ databases">
        <authorList>
            <person name="Chiriac C."/>
            <person name="Salcher M."/>
            <person name="Ghai R."/>
            <person name="Kavagutti S V."/>
        </authorList>
    </citation>
    <scope>NUCLEOTIDE SEQUENCE</scope>
</reference>
<name>A0A6J5KWJ6_9CAUD</name>
<accession>A0A6J5KWJ6</accession>
<dbReference type="EMBL" id="LR796199">
    <property type="protein sequence ID" value="CAB4126918.1"/>
    <property type="molecule type" value="Genomic_DNA"/>
</dbReference>
<protein>
    <submittedName>
        <fullName evidence="1">Uncharacterized protein</fullName>
    </submittedName>
</protein>
<organism evidence="1">
    <name type="scientific">uncultured Caudovirales phage</name>
    <dbReference type="NCBI Taxonomy" id="2100421"/>
    <lineage>
        <taxon>Viruses</taxon>
        <taxon>Duplodnaviria</taxon>
        <taxon>Heunggongvirae</taxon>
        <taxon>Uroviricota</taxon>
        <taxon>Caudoviricetes</taxon>
        <taxon>Peduoviridae</taxon>
        <taxon>Maltschvirus</taxon>
        <taxon>Maltschvirus maltsch</taxon>
    </lineage>
</organism>
<evidence type="ECO:0000313" key="1">
    <source>
        <dbReference type="EMBL" id="CAB4126918.1"/>
    </source>
</evidence>
<proteinExistence type="predicted"/>
<sequence>MLKSCASIVAQSAVILTSDGIVTVSGTTKTLSASDNGKILYCTSGSATTVTCAAGLDVGFSCTIIQAGAGKITVAAGTATLYTYSSLYSTLGQYAIISVISPIADTFVLAGNLGA</sequence>